<keyword evidence="1" id="KW-0472">Membrane</keyword>
<dbReference type="Proteomes" id="UP000037136">
    <property type="component" value="Unassembled WGS sequence"/>
</dbReference>
<gene>
    <name evidence="2" type="ORF">XA68_10078</name>
</gene>
<organism evidence="2 3">
    <name type="scientific">Ophiocordyceps unilateralis</name>
    <name type="common">Zombie-ant fungus</name>
    <name type="synonym">Torrubia unilateralis</name>
    <dbReference type="NCBI Taxonomy" id="268505"/>
    <lineage>
        <taxon>Eukaryota</taxon>
        <taxon>Fungi</taxon>
        <taxon>Dikarya</taxon>
        <taxon>Ascomycota</taxon>
        <taxon>Pezizomycotina</taxon>
        <taxon>Sordariomycetes</taxon>
        <taxon>Hypocreomycetidae</taxon>
        <taxon>Hypocreales</taxon>
        <taxon>Ophiocordycipitaceae</taxon>
        <taxon>Ophiocordyceps</taxon>
    </lineage>
</organism>
<protein>
    <submittedName>
        <fullName evidence="2">Uncharacterized protein</fullName>
    </submittedName>
</protein>
<feature type="transmembrane region" description="Helical" evidence="1">
    <location>
        <begin position="81"/>
        <end position="102"/>
    </location>
</feature>
<evidence type="ECO:0000256" key="1">
    <source>
        <dbReference type="SAM" id="Phobius"/>
    </source>
</evidence>
<keyword evidence="1" id="KW-0812">Transmembrane</keyword>
<comment type="caution">
    <text evidence="2">The sequence shown here is derived from an EMBL/GenBank/DDBJ whole genome shotgun (WGS) entry which is preliminary data.</text>
</comment>
<name>A0A2A9PRG7_OPHUN</name>
<dbReference type="EMBL" id="LAZP02000010">
    <property type="protein sequence ID" value="PFH63037.1"/>
    <property type="molecule type" value="Genomic_DNA"/>
</dbReference>
<evidence type="ECO:0000313" key="3">
    <source>
        <dbReference type="Proteomes" id="UP000037136"/>
    </source>
</evidence>
<keyword evidence="1" id="KW-1133">Transmembrane helix</keyword>
<evidence type="ECO:0000313" key="2">
    <source>
        <dbReference type="EMBL" id="PFH63037.1"/>
    </source>
</evidence>
<sequence length="103" mass="11829">MFDDQIRPERARPRAAIIMIYQPASTTSSDLKPTYTMTTETRRRQNGCRRVQLACSRKCQLARGKRGCIGFDRRRISHSAVLSYFLLLGLCQALCDVPTYWLA</sequence>
<dbReference type="AlphaFoldDB" id="A0A2A9PRG7"/>
<proteinExistence type="predicted"/>
<keyword evidence="3" id="KW-1185">Reference proteome</keyword>
<reference evidence="2 3" key="1">
    <citation type="journal article" date="2015" name="BMC Genomics">
        <title>Gene expression during zombie ant biting behavior reflects the complexity underlying fungal parasitic behavioral manipulation.</title>
        <authorList>
            <person name="de Bekker C."/>
            <person name="Ohm R.A."/>
            <person name="Loreto R.G."/>
            <person name="Sebastian A."/>
            <person name="Albert I."/>
            <person name="Merrow M."/>
            <person name="Brachmann A."/>
            <person name="Hughes D.P."/>
        </authorList>
    </citation>
    <scope>NUCLEOTIDE SEQUENCE [LARGE SCALE GENOMIC DNA]</scope>
    <source>
        <strain evidence="2 3">SC16a</strain>
    </source>
</reference>
<accession>A0A2A9PRG7</accession>
<reference evidence="2 3" key="2">
    <citation type="journal article" date="2017" name="Sci. Rep.">
        <title>Ant-infecting Ophiocordyceps genomes reveal a high diversity of potential behavioral manipulation genes and a possible major role for enterotoxins.</title>
        <authorList>
            <person name="de Bekker C."/>
            <person name="Ohm R.A."/>
            <person name="Evans H.C."/>
            <person name="Brachmann A."/>
            <person name="Hughes D.P."/>
        </authorList>
    </citation>
    <scope>NUCLEOTIDE SEQUENCE [LARGE SCALE GENOMIC DNA]</scope>
    <source>
        <strain evidence="2 3">SC16a</strain>
    </source>
</reference>